<evidence type="ECO:0000313" key="2">
    <source>
        <dbReference type="Proteomes" id="UP000675881"/>
    </source>
</evidence>
<accession>A0A7R8CAI0</accession>
<keyword evidence="2" id="KW-1185">Reference proteome</keyword>
<proteinExistence type="predicted"/>
<name>A0A7R8CAI0_LEPSM</name>
<dbReference type="AlphaFoldDB" id="A0A7R8CAI0"/>
<organism evidence="1 2">
    <name type="scientific">Lepeophtheirus salmonis</name>
    <name type="common">Salmon louse</name>
    <name type="synonym">Caligus salmonis</name>
    <dbReference type="NCBI Taxonomy" id="72036"/>
    <lineage>
        <taxon>Eukaryota</taxon>
        <taxon>Metazoa</taxon>
        <taxon>Ecdysozoa</taxon>
        <taxon>Arthropoda</taxon>
        <taxon>Crustacea</taxon>
        <taxon>Multicrustacea</taxon>
        <taxon>Hexanauplia</taxon>
        <taxon>Copepoda</taxon>
        <taxon>Siphonostomatoida</taxon>
        <taxon>Caligidae</taxon>
        <taxon>Lepeophtheirus</taxon>
    </lineage>
</organism>
<evidence type="ECO:0000313" key="1">
    <source>
        <dbReference type="EMBL" id="CAF2751345.1"/>
    </source>
</evidence>
<sequence>MSRNSTFQVSQINGDLRVCNCANWMDSLIGLYIIHLQRRGDCSKLIISSNQQDDLQRFKNKVACGLRLQGKTPNKKGAGRPLNSNLEFNFQIEGNVIFCLVEEFLSIVQFRRG</sequence>
<gene>
    <name evidence="1" type="ORF">LSAA_506</name>
</gene>
<reference evidence="1" key="1">
    <citation type="submission" date="2021-02" db="EMBL/GenBank/DDBJ databases">
        <authorList>
            <person name="Bekaert M."/>
        </authorList>
    </citation>
    <scope>NUCLEOTIDE SEQUENCE</scope>
    <source>
        <strain evidence="1">IoA-00</strain>
    </source>
</reference>
<dbReference type="Proteomes" id="UP000675881">
    <property type="component" value="Chromosome 1"/>
</dbReference>
<protein>
    <submittedName>
        <fullName evidence="1">(salmon louse) hypothetical protein</fullName>
    </submittedName>
</protein>
<dbReference type="EMBL" id="HG994580">
    <property type="protein sequence ID" value="CAF2751345.1"/>
    <property type="molecule type" value="Genomic_DNA"/>
</dbReference>